<gene>
    <name evidence="2" type="ORF">B0J15DRAFT_554867</name>
</gene>
<proteinExistence type="predicted"/>
<feature type="region of interest" description="Disordered" evidence="1">
    <location>
        <begin position="1"/>
        <end position="41"/>
    </location>
</feature>
<name>A0A9P9JV16_FUSSL</name>
<dbReference type="GO" id="GO:0005829">
    <property type="term" value="C:cytosol"/>
    <property type="evidence" value="ECO:0007669"/>
    <property type="project" value="TreeGrafter"/>
</dbReference>
<dbReference type="AlphaFoldDB" id="A0A9P9JV16"/>
<dbReference type="PANTHER" id="PTHR42695:SF6">
    <property type="entry name" value="GLUTAMINE AMIDOTRANSFERASE DOMAIN-CONTAINING PROTEIN"/>
    <property type="match status" value="1"/>
</dbReference>
<protein>
    <submittedName>
        <fullName evidence="2">Uncharacterized protein</fullName>
    </submittedName>
</protein>
<dbReference type="GO" id="GO:0005634">
    <property type="term" value="C:nucleus"/>
    <property type="evidence" value="ECO:0007669"/>
    <property type="project" value="TreeGrafter"/>
</dbReference>
<feature type="compositionally biased region" description="Polar residues" evidence="1">
    <location>
        <begin position="1"/>
        <end position="10"/>
    </location>
</feature>
<evidence type="ECO:0000256" key="1">
    <source>
        <dbReference type="SAM" id="MobiDB-lite"/>
    </source>
</evidence>
<accession>A0A9P9JV16</accession>
<reference evidence="2" key="1">
    <citation type="journal article" date="2021" name="Nat. Commun.">
        <title>Genetic determinants of endophytism in the Arabidopsis root mycobiome.</title>
        <authorList>
            <person name="Mesny F."/>
            <person name="Miyauchi S."/>
            <person name="Thiergart T."/>
            <person name="Pickel B."/>
            <person name="Atanasova L."/>
            <person name="Karlsson M."/>
            <person name="Huettel B."/>
            <person name="Barry K.W."/>
            <person name="Haridas S."/>
            <person name="Chen C."/>
            <person name="Bauer D."/>
            <person name="Andreopoulos W."/>
            <person name="Pangilinan J."/>
            <person name="LaButti K."/>
            <person name="Riley R."/>
            <person name="Lipzen A."/>
            <person name="Clum A."/>
            <person name="Drula E."/>
            <person name="Henrissat B."/>
            <person name="Kohler A."/>
            <person name="Grigoriev I.V."/>
            <person name="Martin F.M."/>
            <person name="Hacquard S."/>
        </authorList>
    </citation>
    <scope>NUCLEOTIDE SEQUENCE</scope>
    <source>
        <strain evidence="2">FSSC 5 MPI-SDFR-AT-0091</strain>
    </source>
</reference>
<keyword evidence="3" id="KW-1185">Reference proteome</keyword>
<dbReference type="OrthoDB" id="1669814at2759"/>
<dbReference type="EMBL" id="JAGTJS010000026">
    <property type="protein sequence ID" value="KAH7234341.1"/>
    <property type="molecule type" value="Genomic_DNA"/>
</dbReference>
<dbReference type="InterPro" id="IPR044992">
    <property type="entry name" value="ChyE-like"/>
</dbReference>
<dbReference type="InterPro" id="IPR029062">
    <property type="entry name" value="Class_I_gatase-like"/>
</dbReference>
<evidence type="ECO:0000313" key="3">
    <source>
        <dbReference type="Proteomes" id="UP000736672"/>
    </source>
</evidence>
<sequence length="153" mass="17048">MQSAGKSPSTASVVDARRRVRARQQSKPGLATPSSILHRPPPSRLRLQFLHADSVMLPPSGFPEGWTGLGKSTKCTVQGAYQPSRVLTYQGHFEFDCLINTETVKAFRDKWDSEVVQQFLEDIDADDDSLVAAEILLKFLLEEPYSKSPQCKI</sequence>
<dbReference type="Proteomes" id="UP000736672">
    <property type="component" value="Unassembled WGS sequence"/>
</dbReference>
<comment type="caution">
    <text evidence="2">The sequence shown here is derived from an EMBL/GenBank/DDBJ whole genome shotgun (WGS) entry which is preliminary data.</text>
</comment>
<dbReference type="PANTHER" id="PTHR42695">
    <property type="entry name" value="GLUTAMINE AMIDOTRANSFERASE YLR126C-RELATED"/>
    <property type="match status" value="1"/>
</dbReference>
<dbReference type="SUPFAM" id="SSF52317">
    <property type="entry name" value="Class I glutamine amidotransferase-like"/>
    <property type="match status" value="1"/>
</dbReference>
<evidence type="ECO:0000313" key="2">
    <source>
        <dbReference type="EMBL" id="KAH7234341.1"/>
    </source>
</evidence>
<dbReference type="Gene3D" id="3.40.50.880">
    <property type="match status" value="1"/>
</dbReference>
<organism evidence="2 3">
    <name type="scientific">Fusarium solani</name>
    <name type="common">Filamentous fungus</name>
    <dbReference type="NCBI Taxonomy" id="169388"/>
    <lineage>
        <taxon>Eukaryota</taxon>
        <taxon>Fungi</taxon>
        <taxon>Dikarya</taxon>
        <taxon>Ascomycota</taxon>
        <taxon>Pezizomycotina</taxon>
        <taxon>Sordariomycetes</taxon>
        <taxon>Hypocreomycetidae</taxon>
        <taxon>Hypocreales</taxon>
        <taxon>Nectriaceae</taxon>
        <taxon>Fusarium</taxon>
        <taxon>Fusarium solani species complex</taxon>
    </lineage>
</organism>